<keyword evidence="12" id="KW-1185">Reference proteome</keyword>
<comment type="catalytic activity">
    <reaction evidence="9">
        <text>guanosine(37) in tRNA + S-adenosyl-L-methionine = N(1)-methylguanosine(37) in tRNA + S-adenosyl-L-homocysteine + H(+)</text>
        <dbReference type="Rhea" id="RHEA:36899"/>
        <dbReference type="Rhea" id="RHEA-COMP:10145"/>
        <dbReference type="Rhea" id="RHEA-COMP:10147"/>
        <dbReference type="ChEBI" id="CHEBI:15378"/>
        <dbReference type="ChEBI" id="CHEBI:57856"/>
        <dbReference type="ChEBI" id="CHEBI:59789"/>
        <dbReference type="ChEBI" id="CHEBI:73542"/>
        <dbReference type="ChEBI" id="CHEBI:74269"/>
        <dbReference type="EC" id="2.1.1.228"/>
    </reaction>
</comment>
<dbReference type="HAMAP" id="MF_03152">
    <property type="entry name" value="TRM5"/>
    <property type="match status" value="1"/>
</dbReference>
<dbReference type="PANTHER" id="PTHR23245:SF36">
    <property type="entry name" value="TRNA (GUANINE(37)-N1)-METHYLTRANSFERASE"/>
    <property type="match status" value="1"/>
</dbReference>
<gene>
    <name evidence="9" type="primary">TRM5</name>
    <name evidence="11" type="ORF">LODBEIA_P51650</name>
</gene>
<evidence type="ECO:0000256" key="2">
    <source>
        <dbReference type="ARBA" id="ARBA00022490"/>
    </source>
</evidence>
<comment type="subcellular location">
    <subcellularLocation>
        <location evidence="9">Mitochondrion matrix</location>
    </subcellularLocation>
    <subcellularLocation>
        <location evidence="9">Nucleus</location>
    </subcellularLocation>
    <subcellularLocation>
        <location evidence="9">Cytoplasm</location>
    </subcellularLocation>
    <text evidence="9">Predominantly in the mitochondria and in the nucleus.</text>
</comment>
<comment type="similarity">
    <text evidence="9">Belongs to the TRM5 / TYW2 family.</text>
</comment>
<keyword evidence="5 9" id="KW-0949">S-adenosyl-L-methionine</keyword>
<evidence type="ECO:0000259" key="10">
    <source>
        <dbReference type="PROSITE" id="PS51684"/>
    </source>
</evidence>
<dbReference type="InterPro" id="IPR029063">
    <property type="entry name" value="SAM-dependent_MTases_sf"/>
</dbReference>
<keyword evidence="4 9" id="KW-0808">Transferase</keyword>
<dbReference type="InterPro" id="IPR030382">
    <property type="entry name" value="MeTrfase_TRM5/TYW2"/>
</dbReference>
<feature type="binding site" evidence="9">
    <location>
        <position position="353"/>
    </location>
    <ligand>
        <name>S-adenosyl-L-methionine</name>
        <dbReference type="ChEBI" id="CHEBI:59789"/>
    </ligand>
</feature>
<comment type="function">
    <text evidence="9">Specifically methylates the N1 position of guanosine-37 in various cytoplasmic and mitochondrial tRNAs. Methylation is not dependent on the nature of the nucleoside 5' of the target nucleoside. This is the first step in the biosynthesis of wybutosine (yW), a modified base adjacent to the anticodon of tRNAs and required for accurate decoding.</text>
</comment>
<feature type="domain" description="SAM-dependent methyltransferase TRM5/TYW2-type" evidence="10">
    <location>
        <begin position="145"/>
        <end position="449"/>
    </location>
</feature>
<evidence type="ECO:0000313" key="12">
    <source>
        <dbReference type="Proteomes" id="UP001497383"/>
    </source>
</evidence>
<comment type="subunit">
    <text evidence="9">Monomer.</text>
</comment>
<dbReference type="EC" id="2.1.1.228" evidence="9"/>
<keyword evidence="2 9" id="KW-0963">Cytoplasm</keyword>
<protein>
    <recommendedName>
        <fullName evidence="9">tRNA (guanine(37)-N1)-methyltransferase</fullName>
        <ecNumber evidence="9">2.1.1.228</ecNumber>
    </recommendedName>
    <alternativeName>
        <fullName evidence="9">M1G-methyltransferase</fullName>
    </alternativeName>
    <alternativeName>
        <fullName evidence="9">tRNA [GM37] methyltransferase</fullName>
    </alternativeName>
    <alternativeName>
        <fullName evidence="9">tRNA methyltransferase 5</fullName>
    </alternativeName>
</protein>
<accession>A0ABP0ZUY5</accession>
<keyword evidence="7 9" id="KW-0496">Mitochondrion</keyword>
<dbReference type="EMBL" id="OZ022410">
    <property type="protein sequence ID" value="CAK9441296.1"/>
    <property type="molecule type" value="Genomic_DNA"/>
</dbReference>
<evidence type="ECO:0000256" key="3">
    <source>
        <dbReference type="ARBA" id="ARBA00022603"/>
    </source>
</evidence>
<dbReference type="Pfam" id="PF02475">
    <property type="entry name" value="TRM5-TYW2_MTfase"/>
    <property type="match status" value="1"/>
</dbReference>
<proteinExistence type="inferred from homology"/>
<dbReference type="InterPro" id="IPR056744">
    <property type="entry name" value="TRM5/TYW2-like_N"/>
</dbReference>
<comment type="similarity">
    <text evidence="1">Belongs to the class I-like SAM-binding methyltransferase superfamily. TRM5/TYW2 family.</text>
</comment>
<evidence type="ECO:0000256" key="8">
    <source>
        <dbReference type="ARBA" id="ARBA00023242"/>
    </source>
</evidence>
<dbReference type="Proteomes" id="UP001497383">
    <property type="component" value="Chromosome 6"/>
</dbReference>
<sequence>MNYKILSKLAKSTRRQTIMSKYHPPVNRNMRELDRAFFNIDIPIMCAKFTKPQYLPQFIKSCQSEIFYLPNVKHIIDKDNMKAVLLREEVKSARDLSPLAQTKLEEYEMKLAPHTVHLDYEFWKSDEILAAILPEHLVQEIPSGFATAGHLAHINLKEEFKPYGALIGQVILDKNPVLKTVVDKKNSISNQFRTFPLELLAGEPNYEVEQHESGCKFKFDFSKVYWNSRLSTEHERLVAKFAPGEVVGDVMAGVGPFALPSGKKGTIVLANDLNPESFKYLQENIAINKVDAFVEAYNLDGRKFIEDAASILDGFASRGPIEKKMVKRAKNGTKSASVETIHVPRFYHHFVMNLPDSAITFLDAFVGLYSKCPQIKSEPGFKLPWVHVHCFEKFENGEGPTVEELSERIRRRICKLIDFELDFEKMEFHQVRMVSPTKPMFCVSFQLPEEVAFRTQSGRV</sequence>
<reference evidence="11 12" key="1">
    <citation type="submission" date="2024-03" db="EMBL/GenBank/DDBJ databases">
        <authorList>
            <person name="Brejova B."/>
        </authorList>
    </citation>
    <scope>NUCLEOTIDE SEQUENCE [LARGE SCALE GENOMIC DNA]</scope>
    <source>
        <strain evidence="11 12">CBS 14171</strain>
    </source>
</reference>
<dbReference type="InterPro" id="IPR025792">
    <property type="entry name" value="tRNA_Gua_MeTrfase_euk"/>
</dbReference>
<evidence type="ECO:0000256" key="4">
    <source>
        <dbReference type="ARBA" id="ARBA00022679"/>
    </source>
</evidence>
<feature type="binding site" evidence="9">
    <location>
        <begin position="272"/>
        <end position="273"/>
    </location>
    <ligand>
        <name>S-adenosyl-L-methionine</name>
        <dbReference type="ChEBI" id="CHEBI:59789"/>
    </ligand>
</feature>
<evidence type="ECO:0000256" key="7">
    <source>
        <dbReference type="ARBA" id="ARBA00023128"/>
    </source>
</evidence>
<feature type="binding site" evidence="9">
    <location>
        <begin position="300"/>
        <end position="301"/>
    </location>
    <ligand>
        <name>S-adenosyl-L-methionine</name>
        <dbReference type="ChEBI" id="CHEBI:59789"/>
    </ligand>
</feature>
<dbReference type="PROSITE" id="PS51684">
    <property type="entry name" value="SAM_MT_TRM5_TYW2"/>
    <property type="match status" value="1"/>
</dbReference>
<dbReference type="InterPro" id="IPR056743">
    <property type="entry name" value="TRM5-TYW2-like_MTfase"/>
</dbReference>
<evidence type="ECO:0000256" key="5">
    <source>
        <dbReference type="ARBA" id="ARBA00022691"/>
    </source>
</evidence>
<organism evidence="11 12">
    <name type="scientific">Lodderomyces beijingensis</name>
    <dbReference type="NCBI Taxonomy" id="1775926"/>
    <lineage>
        <taxon>Eukaryota</taxon>
        <taxon>Fungi</taxon>
        <taxon>Dikarya</taxon>
        <taxon>Ascomycota</taxon>
        <taxon>Saccharomycotina</taxon>
        <taxon>Pichiomycetes</taxon>
        <taxon>Debaryomycetaceae</taxon>
        <taxon>Candida/Lodderomyces clade</taxon>
        <taxon>Lodderomyces</taxon>
    </lineage>
</organism>
<dbReference type="Pfam" id="PF25133">
    <property type="entry name" value="TYW2_N_2"/>
    <property type="match status" value="1"/>
</dbReference>
<dbReference type="RefSeq" id="XP_066832103.1">
    <property type="nucleotide sequence ID" value="XM_066975467.1"/>
</dbReference>
<keyword evidence="6 9" id="KW-0819">tRNA processing</keyword>
<feature type="binding site" evidence="9">
    <location>
        <position position="234"/>
    </location>
    <ligand>
        <name>S-adenosyl-L-methionine</name>
        <dbReference type="ChEBI" id="CHEBI:59789"/>
    </ligand>
</feature>
<dbReference type="SUPFAM" id="SSF53335">
    <property type="entry name" value="S-adenosyl-L-methionine-dependent methyltransferases"/>
    <property type="match status" value="1"/>
</dbReference>
<evidence type="ECO:0000256" key="9">
    <source>
        <dbReference type="HAMAP-Rule" id="MF_03152"/>
    </source>
</evidence>
<keyword evidence="8 9" id="KW-0539">Nucleus</keyword>
<evidence type="ECO:0000256" key="1">
    <source>
        <dbReference type="ARBA" id="ARBA00009775"/>
    </source>
</evidence>
<dbReference type="Gene3D" id="3.30.300.110">
    <property type="entry name" value="Met-10+ protein-like domains"/>
    <property type="match status" value="1"/>
</dbReference>
<keyword evidence="3 9" id="KW-0489">Methyltransferase</keyword>
<dbReference type="Gene3D" id="3.40.50.150">
    <property type="entry name" value="Vaccinia Virus protein VP39"/>
    <property type="match status" value="1"/>
</dbReference>
<evidence type="ECO:0000313" key="11">
    <source>
        <dbReference type="EMBL" id="CAK9441296.1"/>
    </source>
</evidence>
<evidence type="ECO:0000256" key="6">
    <source>
        <dbReference type="ARBA" id="ARBA00022694"/>
    </source>
</evidence>
<name>A0ABP0ZUY5_9ASCO</name>
<dbReference type="PANTHER" id="PTHR23245">
    <property type="entry name" value="TRNA METHYLTRANSFERASE"/>
    <property type="match status" value="1"/>
</dbReference>
<dbReference type="GeneID" id="92210361"/>